<evidence type="ECO:0000313" key="1">
    <source>
        <dbReference type="EMBL" id="CAG8516786.1"/>
    </source>
</evidence>
<name>A0A9N9A4S2_9GLOM</name>
<reference evidence="1" key="1">
    <citation type="submission" date="2021-06" db="EMBL/GenBank/DDBJ databases">
        <authorList>
            <person name="Kallberg Y."/>
            <person name="Tangrot J."/>
            <person name="Rosling A."/>
        </authorList>
    </citation>
    <scope>NUCLEOTIDE SEQUENCE</scope>
    <source>
        <strain evidence="1">MT106</strain>
    </source>
</reference>
<dbReference type="OrthoDB" id="10507911at2759"/>
<dbReference type="Proteomes" id="UP000789831">
    <property type="component" value="Unassembled WGS sequence"/>
</dbReference>
<sequence length="238" mass="27003">MADIKPQTYEMQPTALMEKETPKFQRPTSISFNLINDTMINLSFKYSDNCKHDFVLEPYTSQFINKNLNNIGKKTANRYILFRSCFSNAASKKLLCAEKSCPLSTLSSKDNQLFISQLSSHINKEHKNEIFSVFSPLYDKLKSFKKGQKYQSMDTLSRSQYTPERRQRGYSDSAVLKSTQLGLFDTPASTFVLAYAPENLQSLATHTLVGSSSETSSDFPYFESAYSTETIPDPSEAF</sequence>
<gene>
    <name evidence="1" type="ORF">AGERDE_LOCUS5024</name>
</gene>
<comment type="caution">
    <text evidence="1">The sequence shown here is derived from an EMBL/GenBank/DDBJ whole genome shotgun (WGS) entry which is preliminary data.</text>
</comment>
<organism evidence="1 2">
    <name type="scientific">Ambispora gerdemannii</name>
    <dbReference type="NCBI Taxonomy" id="144530"/>
    <lineage>
        <taxon>Eukaryota</taxon>
        <taxon>Fungi</taxon>
        <taxon>Fungi incertae sedis</taxon>
        <taxon>Mucoromycota</taxon>
        <taxon>Glomeromycotina</taxon>
        <taxon>Glomeromycetes</taxon>
        <taxon>Archaeosporales</taxon>
        <taxon>Ambisporaceae</taxon>
        <taxon>Ambispora</taxon>
    </lineage>
</organism>
<proteinExistence type="predicted"/>
<keyword evidence="2" id="KW-1185">Reference proteome</keyword>
<accession>A0A9N9A4S2</accession>
<evidence type="ECO:0000313" key="2">
    <source>
        <dbReference type="Proteomes" id="UP000789831"/>
    </source>
</evidence>
<protein>
    <submittedName>
        <fullName evidence="1">1078_t:CDS:1</fullName>
    </submittedName>
</protein>
<dbReference type="EMBL" id="CAJVPL010000637">
    <property type="protein sequence ID" value="CAG8516786.1"/>
    <property type="molecule type" value="Genomic_DNA"/>
</dbReference>
<dbReference type="AlphaFoldDB" id="A0A9N9A4S2"/>